<dbReference type="Proteomes" id="UP000609651">
    <property type="component" value="Unassembled WGS sequence"/>
</dbReference>
<gene>
    <name evidence="2" type="ORF">LzC2_12910</name>
</gene>
<protein>
    <submittedName>
        <fullName evidence="2">Uncharacterized protein</fullName>
    </submittedName>
</protein>
<feature type="compositionally biased region" description="Polar residues" evidence="1">
    <location>
        <begin position="151"/>
        <end position="161"/>
    </location>
</feature>
<dbReference type="EMBL" id="WTPX01000029">
    <property type="protein sequence ID" value="NNJ25223.1"/>
    <property type="molecule type" value="Genomic_DNA"/>
</dbReference>
<evidence type="ECO:0000313" key="2">
    <source>
        <dbReference type="EMBL" id="NNJ25223.1"/>
    </source>
</evidence>
<name>A0ABX1VD42_9PLAN</name>
<feature type="compositionally biased region" description="Acidic residues" evidence="1">
    <location>
        <begin position="47"/>
        <end position="56"/>
    </location>
</feature>
<accession>A0ABX1VD42</accession>
<feature type="compositionally biased region" description="Acidic residues" evidence="1">
    <location>
        <begin position="120"/>
        <end position="131"/>
    </location>
</feature>
<proteinExistence type="predicted"/>
<reference evidence="2 3" key="1">
    <citation type="journal article" date="2020" name="Syst. Appl. Microbiol.">
        <title>Alienimonas chondri sp. nov., a novel planctomycete isolated from the biofilm of the red alga Chondrus crispus.</title>
        <authorList>
            <person name="Vitorino I."/>
            <person name="Albuquerque L."/>
            <person name="Wiegand S."/>
            <person name="Kallscheuer N."/>
            <person name="da Costa M.S."/>
            <person name="Lobo-da-Cunha A."/>
            <person name="Jogler C."/>
            <person name="Lage O.M."/>
        </authorList>
    </citation>
    <scope>NUCLEOTIDE SEQUENCE [LARGE SCALE GENOMIC DNA]</scope>
    <source>
        <strain evidence="2 3">LzC2</strain>
    </source>
</reference>
<evidence type="ECO:0000313" key="3">
    <source>
        <dbReference type="Proteomes" id="UP000609651"/>
    </source>
</evidence>
<organism evidence="2 3">
    <name type="scientific">Alienimonas chondri</name>
    <dbReference type="NCBI Taxonomy" id="2681879"/>
    <lineage>
        <taxon>Bacteria</taxon>
        <taxon>Pseudomonadati</taxon>
        <taxon>Planctomycetota</taxon>
        <taxon>Planctomycetia</taxon>
        <taxon>Planctomycetales</taxon>
        <taxon>Planctomycetaceae</taxon>
        <taxon>Alienimonas</taxon>
    </lineage>
</organism>
<feature type="region of interest" description="Disordered" evidence="1">
    <location>
        <begin position="1"/>
        <end position="56"/>
    </location>
</feature>
<sequence>MTTRQPEAGARLAKRAGDDSYGESHGSVMDLSGFDLSPAEASPTDAGDMEAIEDDDLPDSLVATNADFLTALDLPEVRAEPRRKRSRPRPAPAPAKKAEDAKSAGAAAGLLDAIRQREEDELEGEFEDDQFDVGQPLAAGPVPPRRRRKTQSAAATPEPSSKVNPNVLVLATVLTVPALLFGLNAAFGKHQSTRAEWREAFDQLDDLTNEFVDVAHAPEPQWVAWRAKFDATRPELRYLVEAAPDASAGGEIDRALNTLEQAVELRSDGAPPELMNKTAERAVAHAKNAAGRLGLTKLEWAR</sequence>
<feature type="region of interest" description="Disordered" evidence="1">
    <location>
        <begin position="120"/>
        <end position="161"/>
    </location>
</feature>
<keyword evidence="3" id="KW-1185">Reference proteome</keyword>
<dbReference type="RefSeq" id="WP_171184996.1">
    <property type="nucleotide sequence ID" value="NZ_WTPX01000029.1"/>
</dbReference>
<feature type="region of interest" description="Disordered" evidence="1">
    <location>
        <begin position="68"/>
        <end position="105"/>
    </location>
</feature>
<evidence type="ECO:0000256" key="1">
    <source>
        <dbReference type="SAM" id="MobiDB-lite"/>
    </source>
</evidence>
<comment type="caution">
    <text evidence="2">The sequence shown here is derived from an EMBL/GenBank/DDBJ whole genome shotgun (WGS) entry which is preliminary data.</text>
</comment>